<dbReference type="AlphaFoldDB" id="A0A7T2GKH8"/>
<evidence type="ECO:0000256" key="5">
    <source>
        <dbReference type="RuleBase" id="RU003915"/>
    </source>
</evidence>
<accession>A0A7T2GKH8</accession>
<sequence length="157" mass="16775">MTMFATALALMAALQAPVEAPAERTAEYHNRQVLYLYALKPAEGWMQTASGLRYRRVKGDGTGARPAPTDTVTIHYAGRFIDGAEFDSSIARGEPATFPLPRLIKGWQEGVPLMSVGDTFEFAIPAHIAYGLAGKGPIPGGATLLFTIELIAIPGQS</sequence>
<evidence type="ECO:0000313" key="8">
    <source>
        <dbReference type="Proteomes" id="UP000594873"/>
    </source>
</evidence>
<dbReference type="GO" id="GO:0003755">
    <property type="term" value="F:peptidyl-prolyl cis-trans isomerase activity"/>
    <property type="evidence" value="ECO:0007669"/>
    <property type="project" value="UniProtKB-UniRule"/>
</dbReference>
<dbReference type="PROSITE" id="PS50059">
    <property type="entry name" value="FKBP_PPIASE"/>
    <property type="match status" value="1"/>
</dbReference>
<evidence type="ECO:0000256" key="1">
    <source>
        <dbReference type="ARBA" id="ARBA00000971"/>
    </source>
</evidence>
<dbReference type="Proteomes" id="UP000594873">
    <property type="component" value="Chromosome"/>
</dbReference>
<evidence type="ECO:0000259" key="6">
    <source>
        <dbReference type="PROSITE" id="PS50059"/>
    </source>
</evidence>
<feature type="domain" description="PPIase FKBP-type" evidence="6">
    <location>
        <begin position="69"/>
        <end position="154"/>
    </location>
</feature>
<dbReference type="PANTHER" id="PTHR45779">
    <property type="entry name" value="PEPTIDYLPROLYL ISOMERASE"/>
    <property type="match status" value="1"/>
</dbReference>
<keyword evidence="2 4" id="KW-0697">Rotamase</keyword>
<gene>
    <name evidence="7" type="ORF">IC614_02275</name>
</gene>
<proteinExistence type="inferred from homology"/>
<organism evidence="7 8">
    <name type="scientific">Allosphingosinicella flava</name>
    <dbReference type="NCBI Taxonomy" id="2771430"/>
    <lineage>
        <taxon>Bacteria</taxon>
        <taxon>Pseudomonadati</taxon>
        <taxon>Pseudomonadota</taxon>
        <taxon>Alphaproteobacteria</taxon>
        <taxon>Sphingomonadales</taxon>
        <taxon>Sphingomonadaceae</taxon>
        <taxon>Allosphingosinicella</taxon>
    </lineage>
</organism>
<dbReference type="Pfam" id="PF00254">
    <property type="entry name" value="FKBP_C"/>
    <property type="match status" value="1"/>
</dbReference>
<dbReference type="KEGG" id="sflv:IC614_02275"/>
<comment type="catalytic activity">
    <reaction evidence="1 4 5">
        <text>[protein]-peptidylproline (omega=180) = [protein]-peptidylproline (omega=0)</text>
        <dbReference type="Rhea" id="RHEA:16237"/>
        <dbReference type="Rhea" id="RHEA-COMP:10747"/>
        <dbReference type="Rhea" id="RHEA-COMP:10748"/>
        <dbReference type="ChEBI" id="CHEBI:83833"/>
        <dbReference type="ChEBI" id="CHEBI:83834"/>
        <dbReference type="EC" id="5.2.1.8"/>
    </reaction>
</comment>
<dbReference type="SUPFAM" id="SSF54534">
    <property type="entry name" value="FKBP-like"/>
    <property type="match status" value="1"/>
</dbReference>
<evidence type="ECO:0000256" key="3">
    <source>
        <dbReference type="ARBA" id="ARBA00023235"/>
    </source>
</evidence>
<reference evidence="7 8" key="1">
    <citation type="submission" date="2020-11" db="EMBL/GenBank/DDBJ databases">
        <title>Genome seq and assembly of Sphingosinicella sp.</title>
        <authorList>
            <person name="Chhetri G."/>
        </authorList>
    </citation>
    <scope>NUCLEOTIDE SEQUENCE [LARGE SCALE GENOMIC DNA]</scope>
    <source>
        <strain evidence="7 8">UDD2</strain>
    </source>
</reference>
<dbReference type="InterPro" id="IPR001179">
    <property type="entry name" value="PPIase_FKBP_dom"/>
</dbReference>
<protein>
    <recommendedName>
        <fullName evidence="5">Peptidyl-prolyl cis-trans isomerase</fullName>
        <ecNumber evidence="5">5.2.1.8</ecNumber>
    </recommendedName>
</protein>
<dbReference type="InterPro" id="IPR046357">
    <property type="entry name" value="PPIase_dom_sf"/>
</dbReference>
<dbReference type="EMBL" id="CP065592">
    <property type="protein sequence ID" value="QPQ55457.1"/>
    <property type="molecule type" value="Genomic_DNA"/>
</dbReference>
<dbReference type="PANTHER" id="PTHR45779:SF7">
    <property type="entry name" value="PEPTIDYLPROLYL ISOMERASE"/>
    <property type="match status" value="1"/>
</dbReference>
<evidence type="ECO:0000313" key="7">
    <source>
        <dbReference type="EMBL" id="QPQ55457.1"/>
    </source>
</evidence>
<dbReference type="EC" id="5.2.1.8" evidence="5"/>
<evidence type="ECO:0000256" key="2">
    <source>
        <dbReference type="ARBA" id="ARBA00023110"/>
    </source>
</evidence>
<dbReference type="Gene3D" id="3.10.50.40">
    <property type="match status" value="1"/>
</dbReference>
<comment type="similarity">
    <text evidence="5">Belongs to the FKBP-type PPIase family.</text>
</comment>
<name>A0A7T2GKH8_9SPHN</name>
<keyword evidence="8" id="KW-1185">Reference proteome</keyword>
<evidence type="ECO:0000256" key="4">
    <source>
        <dbReference type="PROSITE-ProRule" id="PRU00277"/>
    </source>
</evidence>
<dbReference type="InterPro" id="IPR044609">
    <property type="entry name" value="FKBP2/11"/>
</dbReference>
<keyword evidence="3 4" id="KW-0413">Isomerase</keyword>